<evidence type="ECO:0000256" key="1">
    <source>
        <dbReference type="ARBA" id="ARBA00004571"/>
    </source>
</evidence>
<keyword evidence="3 10" id="KW-1134">Transmembrane beta strand</keyword>
<evidence type="ECO:0000256" key="11">
    <source>
        <dbReference type="RuleBase" id="RU003357"/>
    </source>
</evidence>
<keyword evidence="8 10" id="KW-0472">Membrane</keyword>
<evidence type="ECO:0000256" key="9">
    <source>
        <dbReference type="ARBA" id="ARBA00023237"/>
    </source>
</evidence>
<keyword evidence="15" id="KW-0675">Receptor</keyword>
<evidence type="ECO:0000256" key="7">
    <source>
        <dbReference type="ARBA" id="ARBA00023077"/>
    </source>
</evidence>
<dbReference type="SUPFAM" id="SSF56935">
    <property type="entry name" value="Porins"/>
    <property type="match status" value="1"/>
</dbReference>
<dbReference type="Gene3D" id="2.170.130.10">
    <property type="entry name" value="TonB-dependent receptor, plug domain"/>
    <property type="match status" value="1"/>
</dbReference>
<keyword evidence="6" id="KW-0406">Ion transport</keyword>
<evidence type="ECO:0000256" key="8">
    <source>
        <dbReference type="ARBA" id="ARBA00023136"/>
    </source>
</evidence>
<keyword evidence="9 10" id="KW-0998">Cell outer membrane</keyword>
<name>A0ABW1S566_9PROT</name>
<keyword evidence="16" id="KW-1185">Reference proteome</keyword>
<reference evidence="16" key="1">
    <citation type="journal article" date="2019" name="Int. J. Syst. Evol. Microbiol.">
        <title>The Global Catalogue of Microorganisms (GCM) 10K type strain sequencing project: providing services to taxonomists for standard genome sequencing and annotation.</title>
        <authorList>
            <consortium name="The Broad Institute Genomics Platform"/>
            <consortium name="The Broad Institute Genome Sequencing Center for Infectious Disease"/>
            <person name="Wu L."/>
            <person name="Ma J."/>
        </authorList>
    </citation>
    <scope>NUCLEOTIDE SEQUENCE [LARGE SCALE GENOMIC DNA]</scope>
    <source>
        <strain evidence="16">CGMCC-1.15741</strain>
    </source>
</reference>
<comment type="similarity">
    <text evidence="10 11">Belongs to the TonB-dependent receptor family.</text>
</comment>
<protein>
    <submittedName>
        <fullName evidence="15">TonB-dependent receptor domain-containing protein</fullName>
    </submittedName>
</protein>
<gene>
    <name evidence="15" type="ORF">ACFQDM_00425</name>
</gene>
<evidence type="ECO:0000313" key="16">
    <source>
        <dbReference type="Proteomes" id="UP001596303"/>
    </source>
</evidence>
<feature type="signal peptide" evidence="12">
    <location>
        <begin position="1"/>
        <end position="26"/>
    </location>
</feature>
<evidence type="ECO:0000256" key="4">
    <source>
        <dbReference type="ARBA" id="ARBA00022692"/>
    </source>
</evidence>
<dbReference type="RefSeq" id="WP_377374002.1">
    <property type="nucleotide sequence ID" value="NZ_JBHSSW010000001.1"/>
</dbReference>
<accession>A0ABW1S566</accession>
<evidence type="ECO:0000256" key="5">
    <source>
        <dbReference type="ARBA" id="ARBA00022729"/>
    </source>
</evidence>
<dbReference type="CDD" id="cd01347">
    <property type="entry name" value="ligand_gated_channel"/>
    <property type="match status" value="1"/>
</dbReference>
<feature type="domain" description="TonB-dependent receptor-like beta-barrel" evidence="13">
    <location>
        <begin position="251"/>
        <end position="682"/>
    </location>
</feature>
<dbReference type="Gene3D" id="2.40.170.20">
    <property type="entry name" value="TonB-dependent receptor, beta-barrel domain"/>
    <property type="match status" value="1"/>
</dbReference>
<dbReference type="Proteomes" id="UP001596303">
    <property type="component" value="Unassembled WGS sequence"/>
</dbReference>
<evidence type="ECO:0000256" key="10">
    <source>
        <dbReference type="PROSITE-ProRule" id="PRU01360"/>
    </source>
</evidence>
<comment type="caution">
    <text evidence="15">The sequence shown here is derived from an EMBL/GenBank/DDBJ whole genome shotgun (WGS) entry which is preliminary data.</text>
</comment>
<evidence type="ECO:0000256" key="6">
    <source>
        <dbReference type="ARBA" id="ARBA00023065"/>
    </source>
</evidence>
<dbReference type="Pfam" id="PF00593">
    <property type="entry name" value="TonB_dep_Rec_b-barrel"/>
    <property type="match status" value="1"/>
</dbReference>
<sequence length="722" mass="79044">MKFAMTGGVSSLALGIVLLSGATAYAEEPAAVEQSSSEKERKLDNIVVTAAGYQQNIVDAPASITLLPAEELEQQRVNSLAEALRNVPGVDVGNGVGKTGGQSIAIRGMPSDYTLVLVDGRRQNAAGNVTPNGFGDTSSNFIPPVSATERIEVVRGPMSTLYGSDAMGGVINIITRTPDEDFGIDLGFDTTLQGDDAFGNSYNTTLYADGPIVSEQLSFAVRGRYYEREASDLIFTDANGDPIEVSKRGPSPVEGTIWSAGGRLTYTPNDDHRIWFDVDVNKQAFDNSEGQLGTLGTRGYADELEFNREQFVLAYTGDVLGGVVDADITRNATETIGRVLPSDVEGTDRLAGDPRDLEATNTIYNARFYRTIGAHTFTLGGQFWDAEMTDGVAVDEFTHEQWALFAESQWQIIDDLALTLGVRYDNHSTFGEQLSPRAYLVWTANEYLTLKGGVSRGFKTPRLEQIASGIIGFRGQGTIPVLGTPTLQPETSTTYEAGAYFDVGNGLTGNITVFQNVFEDKIANGPELINCSYGLTEEEYAALEPSDSCVDYGYWPRPATYSQSINVDEAETRGIEASLRKAFDRVTVSVNYTYQDSEQKSGPSEGEPLVNVPEHQLNSRVNWDVTSDINLWIRGEYASERYRGAGEAQEQLGDYSSYVLFNLGGGWKLNDNVTFNATIDNLFDEDFIQYMPYESRGSLAYSNEYAINQEPRRLWLSVNLNY</sequence>
<dbReference type="InterPro" id="IPR000531">
    <property type="entry name" value="Beta-barrel_TonB"/>
</dbReference>
<dbReference type="InterPro" id="IPR012910">
    <property type="entry name" value="Plug_dom"/>
</dbReference>
<feature type="chain" id="PRO_5046007260" evidence="12">
    <location>
        <begin position="27"/>
        <end position="722"/>
    </location>
</feature>
<comment type="subcellular location">
    <subcellularLocation>
        <location evidence="1 10">Cell outer membrane</location>
        <topology evidence="1 10">Multi-pass membrane protein</topology>
    </subcellularLocation>
</comment>
<evidence type="ECO:0000259" key="14">
    <source>
        <dbReference type="Pfam" id="PF07715"/>
    </source>
</evidence>
<organism evidence="15 16">
    <name type="scientific">Ponticaulis profundi</name>
    <dbReference type="NCBI Taxonomy" id="2665222"/>
    <lineage>
        <taxon>Bacteria</taxon>
        <taxon>Pseudomonadati</taxon>
        <taxon>Pseudomonadota</taxon>
        <taxon>Alphaproteobacteria</taxon>
        <taxon>Hyphomonadales</taxon>
        <taxon>Hyphomonadaceae</taxon>
        <taxon>Ponticaulis</taxon>
    </lineage>
</organism>
<evidence type="ECO:0000313" key="15">
    <source>
        <dbReference type="EMBL" id="MFC6196517.1"/>
    </source>
</evidence>
<evidence type="ECO:0000256" key="2">
    <source>
        <dbReference type="ARBA" id="ARBA00022448"/>
    </source>
</evidence>
<dbReference type="InterPro" id="IPR039426">
    <property type="entry name" value="TonB-dep_rcpt-like"/>
</dbReference>
<proteinExistence type="inferred from homology"/>
<keyword evidence="4 10" id="KW-0812">Transmembrane</keyword>
<dbReference type="PANTHER" id="PTHR30069">
    <property type="entry name" value="TONB-DEPENDENT OUTER MEMBRANE RECEPTOR"/>
    <property type="match status" value="1"/>
</dbReference>
<dbReference type="EMBL" id="JBHSSW010000001">
    <property type="protein sequence ID" value="MFC6196517.1"/>
    <property type="molecule type" value="Genomic_DNA"/>
</dbReference>
<dbReference type="InterPro" id="IPR037066">
    <property type="entry name" value="Plug_dom_sf"/>
</dbReference>
<dbReference type="PANTHER" id="PTHR30069:SF53">
    <property type="entry name" value="COLICIN I RECEPTOR-RELATED"/>
    <property type="match status" value="1"/>
</dbReference>
<dbReference type="Pfam" id="PF07715">
    <property type="entry name" value="Plug"/>
    <property type="match status" value="1"/>
</dbReference>
<evidence type="ECO:0000256" key="12">
    <source>
        <dbReference type="SAM" id="SignalP"/>
    </source>
</evidence>
<feature type="domain" description="TonB-dependent receptor plug" evidence="14">
    <location>
        <begin position="58"/>
        <end position="170"/>
    </location>
</feature>
<keyword evidence="5 12" id="KW-0732">Signal</keyword>
<keyword evidence="7 11" id="KW-0798">TonB box</keyword>
<keyword evidence="2 10" id="KW-0813">Transport</keyword>
<dbReference type="PROSITE" id="PS52016">
    <property type="entry name" value="TONB_DEPENDENT_REC_3"/>
    <property type="match status" value="1"/>
</dbReference>
<evidence type="ECO:0000256" key="3">
    <source>
        <dbReference type="ARBA" id="ARBA00022452"/>
    </source>
</evidence>
<dbReference type="InterPro" id="IPR036942">
    <property type="entry name" value="Beta-barrel_TonB_sf"/>
</dbReference>
<evidence type="ECO:0000259" key="13">
    <source>
        <dbReference type="Pfam" id="PF00593"/>
    </source>
</evidence>